<dbReference type="PROSITE" id="PS50293">
    <property type="entry name" value="TPR_REGION"/>
    <property type="match status" value="1"/>
</dbReference>
<evidence type="ECO:0000256" key="1">
    <source>
        <dbReference type="PROSITE-ProRule" id="PRU00339"/>
    </source>
</evidence>
<feature type="domain" description="SH3b" evidence="4">
    <location>
        <begin position="192"/>
        <end position="254"/>
    </location>
</feature>
<dbReference type="AlphaFoldDB" id="A0A4U1CIV1"/>
<dbReference type="Pfam" id="PF08239">
    <property type="entry name" value="SH3_3"/>
    <property type="match status" value="1"/>
</dbReference>
<keyword evidence="2" id="KW-0812">Transmembrane</keyword>
<dbReference type="PROSITE" id="PS51781">
    <property type="entry name" value="SH3B"/>
    <property type="match status" value="1"/>
</dbReference>
<feature type="transmembrane region" description="Helical" evidence="2">
    <location>
        <begin position="164"/>
        <end position="181"/>
    </location>
</feature>
<organism evidence="5 6">
    <name type="scientific">Pedobacter frigoris</name>
    <dbReference type="NCBI Taxonomy" id="2571272"/>
    <lineage>
        <taxon>Bacteria</taxon>
        <taxon>Pseudomonadati</taxon>
        <taxon>Bacteroidota</taxon>
        <taxon>Sphingobacteriia</taxon>
        <taxon>Sphingobacteriales</taxon>
        <taxon>Sphingobacteriaceae</taxon>
        <taxon>Pedobacter</taxon>
    </lineage>
</organism>
<reference evidence="5 6" key="1">
    <citation type="submission" date="2019-04" db="EMBL/GenBank/DDBJ databases">
        <title>Pedobacter sp. RP-3-15 sp. nov., isolated from Arctic soil.</title>
        <authorList>
            <person name="Dahal R.H."/>
            <person name="Kim D.-U."/>
        </authorList>
    </citation>
    <scope>NUCLEOTIDE SEQUENCE [LARGE SCALE GENOMIC DNA]</scope>
    <source>
        <strain evidence="5 6">RP-3-15</strain>
    </source>
</reference>
<dbReference type="Gene3D" id="1.25.40.10">
    <property type="entry name" value="Tetratricopeptide repeat domain"/>
    <property type="match status" value="1"/>
</dbReference>
<feature type="transmembrane region" description="Helical" evidence="2">
    <location>
        <begin position="125"/>
        <end position="157"/>
    </location>
</feature>
<proteinExistence type="predicted"/>
<keyword evidence="6" id="KW-1185">Reference proteome</keyword>
<comment type="caution">
    <text evidence="5">The sequence shown here is derived from an EMBL/GenBank/DDBJ whole genome shotgun (WGS) entry which is preliminary data.</text>
</comment>
<feature type="repeat" description="TPR" evidence="1">
    <location>
        <begin position="59"/>
        <end position="92"/>
    </location>
</feature>
<name>A0A4U1CIV1_9SPHI</name>
<dbReference type="OrthoDB" id="9776208at2"/>
<dbReference type="EMBL" id="SWBQ01000003">
    <property type="protein sequence ID" value="TKC06401.1"/>
    <property type="molecule type" value="Genomic_DNA"/>
</dbReference>
<dbReference type="PROSITE" id="PS50005">
    <property type="entry name" value="TPR"/>
    <property type="match status" value="1"/>
</dbReference>
<evidence type="ECO:0000256" key="3">
    <source>
        <dbReference type="SAM" id="SignalP"/>
    </source>
</evidence>
<keyword evidence="2" id="KW-0472">Membrane</keyword>
<sequence>MHKHNICLLLLVLIFPLFSMGNNKAEDIFLKGNKEYANAEYEEALKTYQQLLDEGYESADVYFNIGNSNYKLGNMSSAILNYEKARKLNPGDEDIELNLQLANLKITDKIEPVPEFFLATWWRNIVLFFSVSAWSVLGVAGVTLGFLLLIVYLFALVLPIKKSAFYIGVCLILIGVFSIIMSEMQQGYFSRHQEAIVFAGTVNVKSGPDASQKTLFVIHEGTKVSIKSKNQNWIEVELPNGNIGWINLTDVKEI</sequence>
<dbReference type="SMART" id="SM00028">
    <property type="entry name" value="TPR"/>
    <property type="match status" value="2"/>
</dbReference>
<evidence type="ECO:0000256" key="2">
    <source>
        <dbReference type="SAM" id="Phobius"/>
    </source>
</evidence>
<keyword evidence="3" id="KW-0732">Signal</keyword>
<dbReference type="InterPro" id="IPR019734">
    <property type="entry name" value="TPR_rpt"/>
</dbReference>
<evidence type="ECO:0000313" key="6">
    <source>
        <dbReference type="Proteomes" id="UP000307244"/>
    </source>
</evidence>
<dbReference type="SUPFAM" id="SSF48452">
    <property type="entry name" value="TPR-like"/>
    <property type="match status" value="1"/>
</dbReference>
<dbReference type="SMART" id="SM00287">
    <property type="entry name" value="SH3b"/>
    <property type="match status" value="1"/>
</dbReference>
<feature type="signal peptide" evidence="3">
    <location>
        <begin position="1"/>
        <end position="25"/>
    </location>
</feature>
<accession>A0A4U1CIV1</accession>
<evidence type="ECO:0000259" key="4">
    <source>
        <dbReference type="PROSITE" id="PS51781"/>
    </source>
</evidence>
<dbReference type="Proteomes" id="UP000307244">
    <property type="component" value="Unassembled WGS sequence"/>
</dbReference>
<dbReference type="Gene3D" id="2.30.30.40">
    <property type="entry name" value="SH3 Domains"/>
    <property type="match status" value="1"/>
</dbReference>
<evidence type="ECO:0000313" key="5">
    <source>
        <dbReference type="EMBL" id="TKC06401.1"/>
    </source>
</evidence>
<feature type="chain" id="PRO_5020801890" evidence="3">
    <location>
        <begin position="26"/>
        <end position="254"/>
    </location>
</feature>
<protein>
    <submittedName>
        <fullName evidence="5">Tetratricopeptide repeat protein</fullName>
    </submittedName>
</protein>
<dbReference type="InterPro" id="IPR003646">
    <property type="entry name" value="SH3-like_bac-type"/>
</dbReference>
<dbReference type="Pfam" id="PF13432">
    <property type="entry name" value="TPR_16"/>
    <property type="match status" value="1"/>
</dbReference>
<keyword evidence="1" id="KW-0802">TPR repeat</keyword>
<gene>
    <name evidence="5" type="ORF">FA047_13395</name>
</gene>
<keyword evidence="2" id="KW-1133">Transmembrane helix</keyword>
<dbReference type="InterPro" id="IPR011990">
    <property type="entry name" value="TPR-like_helical_dom_sf"/>
</dbReference>